<dbReference type="InterPro" id="IPR043472">
    <property type="entry name" value="Macro_dom-like"/>
</dbReference>
<dbReference type="PANTHER" id="PTHR35596">
    <property type="entry name" value="DUF2263 DOMAIN-CONTAINING PROTEIN"/>
    <property type="match status" value="1"/>
</dbReference>
<dbReference type="PIRSF" id="PIRSF014899">
    <property type="entry name" value="UCP014899"/>
    <property type="match status" value="1"/>
</dbReference>
<dbReference type="InterPro" id="IPR012664">
    <property type="entry name" value="CHP02452"/>
</dbReference>
<dbReference type="NCBIfam" id="TIGR02452">
    <property type="entry name" value="TIGR02452 family protein"/>
    <property type="match status" value="1"/>
</dbReference>
<reference evidence="2" key="1">
    <citation type="submission" date="2018-10" db="EMBL/GenBank/DDBJ databases">
        <title>Hidden diversity of soil giant viruses.</title>
        <authorList>
            <person name="Schulz F."/>
            <person name="Alteio L."/>
            <person name="Goudeau D."/>
            <person name="Ryan E.M."/>
            <person name="Malmstrom R.R."/>
            <person name="Blanchard J."/>
            <person name="Woyke T."/>
        </authorList>
    </citation>
    <scope>NUCLEOTIDE SEQUENCE</scope>
    <source>
        <strain evidence="2">EDV1</strain>
    </source>
</reference>
<dbReference type="EMBL" id="MK072066">
    <property type="protein sequence ID" value="AYV77726.1"/>
    <property type="molecule type" value="Genomic_DNA"/>
</dbReference>
<name>A0A3G4ZS35_9VIRU</name>
<evidence type="ECO:0000313" key="2">
    <source>
        <dbReference type="EMBL" id="AYV77726.1"/>
    </source>
</evidence>
<dbReference type="Gene3D" id="3.40.220.10">
    <property type="entry name" value="Leucine Aminopeptidase, subunit E, domain 1"/>
    <property type="match status" value="1"/>
</dbReference>
<dbReference type="Pfam" id="PF10021">
    <property type="entry name" value="PARG_cat_microb"/>
    <property type="match status" value="1"/>
</dbReference>
<proteinExistence type="predicted"/>
<gene>
    <name evidence="2" type="ORF">Edafosvirus1_57</name>
</gene>
<organism evidence="2">
    <name type="scientific">Edafosvirus sp</name>
    <dbReference type="NCBI Taxonomy" id="2487765"/>
    <lineage>
        <taxon>Viruses</taxon>
        <taxon>Varidnaviria</taxon>
        <taxon>Bamfordvirae</taxon>
        <taxon>Nucleocytoviricota</taxon>
        <taxon>Megaviricetes</taxon>
        <taxon>Imitervirales</taxon>
        <taxon>Mimiviridae</taxon>
        <taxon>Klosneuvirinae</taxon>
    </lineage>
</organism>
<dbReference type="SUPFAM" id="SSF52949">
    <property type="entry name" value="Macro domain-like"/>
    <property type="match status" value="1"/>
</dbReference>
<dbReference type="InterPro" id="IPR019261">
    <property type="entry name" value="PARG_cat_microbial"/>
</dbReference>
<evidence type="ECO:0000259" key="1">
    <source>
        <dbReference type="Pfam" id="PF10021"/>
    </source>
</evidence>
<feature type="domain" description="Microbial-type PARG catalytic" evidence="1">
    <location>
        <begin position="22"/>
        <end position="109"/>
    </location>
</feature>
<sequence>MKKQRISVQAETLKYVEKNKSKLKSAVKKYTACTTQNTIPDLKEVKTNIEVVGMDTLGATIYFQEKLKKKFAFLVMANPTNPGGGYKDGSPAQEESICRRTNLVQCINSVKYPIPEFGGIYIRDIHIIRDHEKNKYEFFKSPYVSNCVLCCAYSNPLTKNDKLETKYRNNTKLKIEAMFNILLENGNTNIILSAFGCGAFGNPPKDMAEIFLEVINSENYKNKFENIIFAIIKDAWFANYATFTDVLTKSNNGK</sequence>
<accession>A0A3G4ZS35</accession>
<dbReference type="PANTHER" id="PTHR35596:SF1">
    <property type="entry name" value="MICROBIAL-TYPE PARG CATALYTIC DOMAIN-CONTAINING PROTEIN"/>
    <property type="match status" value="1"/>
</dbReference>
<protein>
    <recommendedName>
        <fullName evidence="1">Microbial-type PARG catalytic domain-containing protein</fullName>
    </recommendedName>
</protein>